<organism evidence="1 2">
    <name type="scientific">Colocasia esculenta</name>
    <name type="common">Wild taro</name>
    <name type="synonym">Arum esculentum</name>
    <dbReference type="NCBI Taxonomy" id="4460"/>
    <lineage>
        <taxon>Eukaryota</taxon>
        <taxon>Viridiplantae</taxon>
        <taxon>Streptophyta</taxon>
        <taxon>Embryophyta</taxon>
        <taxon>Tracheophyta</taxon>
        <taxon>Spermatophyta</taxon>
        <taxon>Magnoliopsida</taxon>
        <taxon>Liliopsida</taxon>
        <taxon>Araceae</taxon>
        <taxon>Aroideae</taxon>
        <taxon>Colocasieae</taxon>
        <taxon>Colocasia</taxon>
    </lineage>
</organism>
<dbReference type="EMBL" id="NMUH01002013">
    <property type="protein sequence ID" value="MQL97191.1"/>
    <property type="molecule type" value="Genomic_DNA"/>
</dbReference>
<dbReference type="AlphaFoldDB" id="A0A843VK19"/>
<reference evidence="1" key="1">
    <citation type="submission" date="2017-07" db="EMBL/GenBank/DDBJ databases">
        <title>Taro Niue Genome Assembly and Annotation.</title>
        <authorList>
            <person name="Atibalentja N."/>
            <person name="Keating K."/>
            <person name="Fields C.J."/>
        </authorList>
    </citation>
    <scope>NUCLEOTIDE SEQUENCE</scope>
    <source>
        <strain evidence="1">Niue_2</strain>
        <tissue evidence="1">Leaf</tissue>
    </source>
</reference>
<protein>
    <submittedName>
        <fullName evidence="1">Uncharacterized protein</fullName>
    </submittedName>
</protein>
<accession>A0A843VK19</accession>
<evidence type="ECO:0000313" key="2">
    <source>
        <dbReference type="Proteomes" id="UP000652761"/>
    </source>
</evidence>
<dbReference type="Proteomes" id="UP000652761">
    <property type="component" value="Unassembled WGS sequence"/>
</dbReference>
<comment type="caution">
    <text evidence="1">The sequence shown here is derived from an EMBL/GenBank/DDBJ whole genome shotgun (WGS) entry which is preliminary data.</text>
</comment>
<evidence type="ECO:0000313" key="1">
    <source>
        <dbReference type="EMBL" id="MQL97191.1"/>
    </source>
</evidence>
<proteinExistence type="predicted"/>
<keyword evidence="2" id="KW-1185">Reference proteome</keyword>
<sequence length="36" mass="4079">MQSSAVKHGHYTRTASTFAMTSTVDFRNSAFFCFSR</sequence>
<name>A0A843VK19_COLES</name>
<gene>
    <name evidence="1" type="ORF">Taro_029877</name>
</gene>